<dbReference type="EMBL" id="JAAMRR010001012">
    <property type="protein sequence ID" value="NGX97363.1"/>
    <property type="molecule type" value="Genomic_DNA"/>
</dbReference>
<evidence type="ECO:0000313" key="1">
    <source>
        <dbReference type="EMBL" id="NGX97363.1"/>
    </source>
</evidence>
<evidence type="ECO:0000313" key="2">
    <source>
        <dbReference type="Proteomes" id="UP000480266"/>
    </source>
</evidence>
<organism evidence="1 2">
    <name type="scientific">Candidatus Afipia apatlaquensis</name>
    <dbReference type="NCBI Taxonomy" id="2712852"/>
    <lineage>
        <taxon>Bacteria</taxon>
        <taxon>Pseudomonadati</taxon>
        <taxon>Pseudomonadota</taxon>
        <taxon>Alphaproteobacteria</taxon>
        <taxon>Hyphomicrobiales</taxon>
        <taxon>Nitrobacteraceae</taxon>
        <taxon>Afipia</taxon>
    </lineage>
</organism>
<gene>
    <name evidence="1" type="ORF">G4V63_19805</name>
</gene>
<reference evidence="1" key="1">
    <citation type="submission" date="2020-02" db="EMBL/GenBank/DDBJ databases">
        <title>Draft genome sequence of Candidatus Afipia apatlaquensis IBT-C3, a potential strain for decolorization of textile dyes.</title>
        <authorList>
            <person name="Sanchez-Reyes A."/>
            <person name="Breton-Deval L."/>
            <person name="Mangelson H."/>
            <person name="Sanchez-Flores A."/>
        </authorList>
    </citation>
    <scope>NUCLEOTIDE SEQUENCE [LARGE SCALE GENOMIC DNA]</scope>
    <source>
        <strain evidence="1">IBT-C3</strain>
    </source>
</reference>
<comment type="caution">
    <text evidence="1">The sequence shown here is derived from an EMBL/GenBank/DDBJ whole genome shotgun (WGS) entry which is preliminary data.</text>
</comment>
<name>A0A7C9RH66_9BRAD</name>
<dbReference type="AlphaFoldDB" id="A0A7C9RH66"/>
<protein>
    <submittedName>
        <fullName evidence="1">Uncharacterized protein</fullName>
    </submittedName>
</protein>
<accession>A0A7C9RH66</accession>
<dbReference type="Proteomes" id="UP000480266">
    <property type="component" value="Unassembled WGS sequence"/>
</dbReference>
<keyword evidence="2" id="KW-1185">Reference proteome</keyword>
<proteinExistence type="predicted"/>
<sequence length="176" mass="19056">MDHFAFARSVPHVPDSLMAKLANSAVLSDEEDQLHERICGVAPGFPEAYASSEARDAALGLFGPYVKFVPATWGEAEVGGFPISSVAIGHALGDAAFAEVAPTILDAVTSRLRDDDAHDVIIHRTRYVVRRLANGSVKTYGWVTEFDGAPIEVKDALETAAYLDRALNQRFANNDR</sequence>